<gene>
    <name evidence="1" type="primary">CWC27</name>
    <name evidence="1" type="ORF">K3G42_013162</name>
</gene>
<evidence type="ECO:0000313" key="2">
    <source>
        <dbReference type="Proteomes" id="UP000827872"/>
    </source>
</evidence>
<accession>A0ACB8EPT7</accession>
<keyword evidence="2" id="KW-1185">Reference proteome</keyword>
<dbReference type="EMBL" id="CM037620">
    <property type="protein sequence ID" value="KAH7994656.1"/>
    <property type="molecule type" value="Genomic_DNA"/>
</dbReference>
<organism evidence="1 2">
    <name type="scientific">Sphaerodactylus townsendi</name>
    <dbReference type="NCBI Taxonomy" id="933632"/>
    <lineage>
        <taxon>Eukaryota</taxon>
        <taxon>Metazoa</taxon>
        <taxon>Chordata</taxon>
        <taxon>Craniata</taxon>
        <taxon>Vertebrata</taxon>
        <taxon>Euteleostomi</taxon>
        <taxon>Lepidosauria</taxon>
        <taxon>Squamata</taxon>
        <taxon>Bifurcata</taxon>
        <taxon>Gekkota</taxon>
        <taxon>Sphaerodactylidae</taxon>
        <taxon>Sphaerodactylus</taxon>
    </lineage>
</organism>
<comment type="caution">
    <text evidence="1">The sequence shown here is derived from an EMBL/GenBank/DDBJ whole genome shotgun (WGS) entry which is preliminary data.</text>
</comment>
<reference evidence="1" key="1">
    <citation type="submission" date="2021-08" db="EMBL/GenBank/DDBJ databases">
        <title>The first chromosome-level gecko genome reveals the dynamic sex chromosomes of Neotropical dwarf geckos (Sphaerodactylidae: Sphaerodactylus).</title>
        <authorList>
            <person name="Pinto B.J."/>
            <person name="Keating S.E."/>
            <person name="Gamble T."/>
        </authorList>
    </citation>
    <scope>NUCLEOTIDE SEQUENCE</scope>
    <source>
        <strain evidence="1">TG3544</strain>
    </source>
</reference>
<name>A0ACB8EPT7_9SAUR</name>
<protein>
    <submittedName>
        <fullName evidence="1">Peptidyl-prolyl isomerase cwc27</fullName>
    </submittedName>
</protein>
<proteinExistence type="predicted"/>
<evidence type="ECO:0000313" key="1">
    <source>
        <dbReference type="EMBL" id="KAH7994656.1"/>
    </source>
</evidence>
<keyword evidence="1" id="KW-0413">Isomerase</keyword>
<sequence length="105" mass="11612">MTEIALHGLDTEIGDPPNSIVAEYLEEKKKYEELRKQQPKRGASREDQTLALLNNFKSKLNQAIAETPENEVSEPEVEDDEGCAERACGFLGQDDNAFDAGGKSQ</sequence>
<dbReference type="Proteomes" id="UP000827872">
    <property type="component" value="Linkage Group LG07"/>
</dbReference>